<accession>A0A6C0CG10</accession>
<sequence length="80" mass="8774">MSTTKVQLNVGSTVQPNAIFKGPAADASLFTEMKRRRLLAIGTWNGQKPAGDYRMQRGFTDGPVTPRFHLAGAFKNYISS</sequence>
<dbReference type="AlphaFoldDB" id="A0A6C0CG10"/>
<organism evidence="1">
    <name type="scientific">viral metagenome</name>
    <dbReference type="NCBI Taxonomy" id="1070528"/>
    <lineage>
        <taxon>unclassified sequences</taxon>
        <taxon>metagenomes</taxon>
        <taxon>organismal metagenomes</taxon>
    </lineage>
</organism>
<evidence type="ECO:0000313" key="1">
    <source>
        <dbReference type="EMBL" id="QHT03706.1"/>
    </source>
</evidence>
<protein>
    <submittedName>
        <fullName evidence="1">Uncharacterized protein</fullName>
    </submittedName>
</protein>
<name>A0A6C0CG10_9ZZZZ</name>
<proteinExistence type="predicted"/>
<reference evidence="1" key="1">
    <citation type="journal article" date="2020" name="Nature">
        <title>Giant virus diversity and host interactions through global metagenomics.</title>
        <authorList>
            <person name="Schulz F."/>
            <person name="Roux S."/>
            <person name="Paez-Espino D."/>
            <person name="Jungbluth S."/>
            <person name="Walsh D.A."/>
            <person name="Denef V.J."/>
            <person name="McMahon K.D."/>
            <person name="Konstantinidis K.T."/>
            <person name="Eloe-Fadrosh E.A."/>
            <person name="Kyrpides N.C."/>
            <person name="Woyke T."/>
        </authorList>
    </citation>
    <scope>NUCLEOTIDE SEQUENCE</scope>
    <source>
        <strain evidence="1">GVMAG-M-3300021120-1</strain>
    </source>
</reference>
<dbReference type="EMBL" id="MN739416">
    <property type="protein sequence ID" value="QHT03706.1"/>
    <property type="molecule type" value="Genomic_DNA"/>
</dbReference>